<evidence type="ECO:0000313" key="7">
    <source>
        <dbReference type="EMBL" id="KRG66605.1"/>
    </source>
</evidence>
<evidence type="ECO:0000256" key="6">
    <source>
        <dbReference type="RuleBase" id="RU366067"/>
    </source>
</evidence>
<dbReference type="GO" id="GO:0008239">
    <property type="term" value="F:dipeptidyl-peptidase activity"/>
    <property type="evidence" value="ECO:0007669"/>
    <property type="project" value="UniProtKB-UniRule"/>
</dbReference>
<evidence type="ECO:0000256" key="4">
    <source>
        <dbReference type="ARBA" id="ARBA00022729"/>
    </source>
</evidence>
<accession>A0A0R0CAI9</accession>
<comment type="caution">
    <text evidence="7">The sequence shown here is derived from an EMBL/GenBank/DDBJ whole genome shotgun (WGS) entry which is preliminary data.</text>
</comment>
<dbReference type="Pfam" id="PF10459">
    <property type="entry name" value="Peptidase_S46"/>
    <property type="match status" value="1"/>
</dbReference>
<keyword evidence="8" id="KW-1185">Reference proteome</keyword>
<feature type="chain" id="PRO_5023072091" description="Dipeptidyl-peptidase" evidence="6">
    <location>
        <begin position="24"/>
        <end position="715"/>
    </location>
</feature>
<dbReference type="GO" id="GO:0070009">
    <property type="term" value="F:serine-type aminopeptidase activity"/>
    <property type="evidence" value="ECO:0007669"/>
    <property type="project" value="UniProtKB-UniRule"/>
</dbReference>
<dbReference type="OrthoDB" id="9805367at2"/>
<keyword evidence="6" id="KW-0720">Serine protease</keyword>
<protein>
    <recommendedName>
        <fullName evidence="6">Dipeptidyl-peptidase</fullName>
        <ecNumber evidence="6">3.4.14.-</ecNumber>
    </recommendedName>
</protein>
<evidence type="ECO:0000256" key="2">
    <source>
        <dbReference type="ARBA" id="ARBA00022438"/>
    </source>
</evidence>
<dbReference type="InterPro" id="IPR043504">
    <property type="entry name" value="Peptidase_S1_PA_chymotrypsin"/>
</dbReference>
<dbReference type="FunFam" id="2.40.10.10:FF:000102">
    <property type="entry name" value="Dipeptidyl-peptidase 7"/>
    <property type="match status" value="1"/>
</dbReference>
<reference evidence="7 8" key="1">
    <citation type="submission" date="2015-05" db="EMBL/GenBank/DDBJ databases">
        <title>Genome sequencing and analysis of members of genus Stenotrophomonas.</title>
        <authorList>
            <person name="Patil P.P."/>
            <person name="Midha S."/>
            <person name="Patil P.B."/>
        </authorList>
    </citation>
    <scope>NUCLEOTIDE SEQUENCE [LARGE SCALE GENOMIC DNA]</scope>
    <source>
        <strain evidence="7 8">DSM 18941</strain>
    </source>
</reference>
<dbReference type="EMBL" id="LDJJ01000044">
    <property type="protein sequence ID" value="KRG66605.1"/>
    <property type="molecule type" value="Genomic_DNA"/>
</dbReference>
<keyword evidence="4 6" id="KW-0732">Signal</keyword>
<gene>
    <name evidence="7" type="ORF">ABB27_13215</name>
</gene>
<evidence type="ECO:0000313" key="8">
    <source>
        <dbReference type="Proteomes" id="UP000051863"/>
    </source>
</evidence>
<evidence type="ECO:0000256" key="1">
    <source>
        <dbReference type="ARBA" id="ARBA00010491"/>
    </source>
</evidence>
<feature type="signal peptide" evidence="6">
    <location>
        <begin position="1"/>
        <end position="23"/>
    </location>
</feature>
<proteinExistence type="inferred from homology"/>
<dbReference type="InterPro" id="IPR009003">
    <property type="entry name" value="Peptidase_S1_PA"/>
</dbReference>
<sequence length="715" mass="78743">MTRKPLTAALALGMSLAAVAAHANEGMWMPTQLPELARTLKEAGFKGDPKQLADVTAPPLSAVVRVGGGTGSFVSDDGLLLTNHHVAYGVIQYNASKEHNTIDDGFIAQGRDDERAANPDYRVLVTVGFDKVTDEVLKDARGKTGRGYYDAVESARKRIVADCEAEGGVRCSVANMYYGSDFYRIRQLELTDIRLVYAPPRAIGNYGDEVDNFMWPRHTGDFTLLRAYVGKDGKPAPYSKDNVPYHPPAHLKMSLDGPKEGDYAMLAGYPGTTYRLRTAAEFANQIDSVLPRRVEVFQQLIDVIEAQGKTSADARTRYASQLQSLKNNRKRAAGELEGLLRSDAKSQRAQDEQAMLASADGKYKADIDALFASLAEDRAVGSSEFLVTLMSSQTQLLRSALLLERLRVESLKPDAEREAGYQQRDQALIEGVLKQVQRRYDPTVEKALLTALLTRYQQLPDAQRDSHYDNLFGRTPAELAKHLDELYAQTKLGDEAQRLSRFEAARKGGFIEADPLVSVASALVMAQLSAERDSKEREGEQLRLRPSYMQALFAWRASQGRAVYPDANSTLRISYGKVEALHPRDAVSYAPVTTVAGIVEKNTNTVPFDAPKPLLAAIAKGDFGSTADPVLKTQTVNFLTNLDTTGGNSGSPVLNAKGELIGLNFDSNWESVSASWWFDPRYKRAVHVDMRYLRWLLAKVYPAPALLQEIGVPAE</sequence>
<comment type="similarity">
    <text evidence="1 6">Belongs to the peptidase S46 family.</text>
</comment>
<dbReference type="RefSeq" id="WP_057629255.1">
    <property type="nucleotide sequence ID" value="NZ_LDJJ01000044.1"/>
</dbReference>
<dbReference type="Proteomes" id="UP000051863">
    <property type="component" value="Unassembled WGS sequence"/>
</dbReference>
<dbReference type="EC" id="3.4.14.-" evidence="6"/>
<dbReference type="Gene3D" id="2.40.10.10">
    <property type="entry name" value="Trypsin-like serine proteases"/>
    <property type="match status" value="1"/>
</dbReference>
<dbReference type="PANTHER" id="PTHR38469:SF1">
    <property type="entry name" value="PERIPLASMIC PEPTIDASE SUBFAMILY S1B"/>
    <property type="match status" value="1"/>
</dbReference>
<dbReference type="AlphaFoldDB" id="A0A0R0CAI9"/>
<keyword evidence="3 6" id="KW-0645">Protease</keyword>
<keyword evidence="5 6" id="KW-0378">Hydrolase</keyword>
<dbReference type="GO" id="GO:0006508">
    <property type="term" value="P:proteolysis"/>
    <property type="evidence" value="ECO:0007669"/>
    <property type="project" value="UniProtKB-KW"/>
</dbReference>
<dbReference type="GO" id="GO:0043171">
    <property type="term" value="P:peptide catabolic process"/>
    <property type="evidence" value="ECO:0007669"/>
    <property type="project" value="UniProtKB-UniRule"/>
</dbReference>
<dbReference type="PANTHER" id="PTHR38469">
    <property type="entry name" value="PERIPLASMIC PEPTIDASE SUBFAMILY S1B"/>
    <property type="match status" value="1"/>
</dbReference>
<evidence type="ECO:0000256" key="5">
    <source>
        <dbReference type="ARBA" id="ARBA00022801"/>
    </source>
</evidence>
<evidence type="ECO:0000256" key="3">
    <source>
        <dbReference type="ARBA" id="ARBA00022670"/>
    </source>
</evidence>
<dbReference type="InterPro" id="IPR019500">
    <property type="entry name" value="Pep_S46"/>
</dbReference>
<organism evidence="7 8">
    <name type="scientific">Stenotrophomonas terrae</name>
    <dbReference type="NCBI Taxonomy" id="405446"/>
    <lineage>
        <taxon>Bacteria</taxon>
        <taxon>Pseudomonadati</taxon>
        <taxon>Pseudomonadota</taxon>
        <taxon>Gammaproteobacteria</taxon>
        <taxon>Lysobacterales</taxon>
        <taxon>Lysobacteraceae</taxon>
        <taxon>Stenotrophomonas</taxon>
    </lineage>
</organism>
<keyword evidence="2 6" id="KW-0031">Aminopeptidase</keyword>
<dbReference type="PATRIC" id="fig|405446.3.peg.2262"/>
<dbReference type="SUPFAM" id="SSF50494">
    <property type="entry name" value="Trypsin-like serine proteases"/>
    <property type="match status" value="1"/>
</dbReference>
<comment type="function">
    <text evidence="6">Catalyzes the removal of dipeptides from the N-terminus of oligopeptides.</text>
</comment>
<name>A0A0R0CAI9_9GAMM</name>